<comment type="similarity">
    <text evidence="8">Belongs to the DHHC palmitoyltransferase family.</text>
</comment>
<dbReference type="SMART" id="SM00248">
    <property type="entry name" value="ANK"/>
    <property type="match status" value="7"/>
</dbReference>
<feature type="repeat" description="ANK" evidence="7">
    <location>
        <begin position="92"/>
        <end position="124"/>
    </location>
</feature>
<keyword evidence="8" id="KW-0808">Transferase</keyword>
<feature type="transmembrane region" description="Helical" evidence="8">
    <location>
        <begin position="629"/>
        <end position="648"/>
    </location>
</feature>
<evidence type="ECO:0000256" key="6">
    <source>
        <dbReference type="ARBA" id="ARBA00023136"/>
    </source>
</evidence>
<dbReference type="PROSITE" id="PS50297">
    <property type="entry name" value="ANK_REP_REGION"/>
    <property type="match status" value="3"/>
</dbReference>
<reference evidence="12" key="1">
    <citation type="submission" date="2015-09" db="EMBL/GenBank/DDBJ databases">
        <authorList>
            <consortium name="Pathogen Informatics"/>
        </authorList>
    </citation>
    <scope>NUCLEOTIDE SEQUENCE [LARGE SCALE GENOMIC DNA]</scope>
    <source>
        <strain evidence="12">Lake Konstanz</strain>
    </source>
</reference>
<feature type="transmembrane region" description="Helical" evidence="8">
    <location>
        <begin position="720"/>
        <end position="739"/>
    </location>
</feature>
<keyword evidence="3" id="KW-0677">Repeat</keyword>
<feature type="region of interest" description="Disordered" evidence="9">
    <location>
        <begin position="1"/>
        <end position="28"/>
    </location>
</feature>
<dbReference type="GO" id="GO:0016020">
    <property type="term" value="C:membrane"/>
    <property type="evidence" value="ECO:0007669"/>
    <property type="project" value="UniProtKB-SubCell"/>
</dbReference>
<evidence type="ECO:0000256" key="1">
    <source>
        <dbReference type="ARBA" id="ARBA00004141"/>
    </source>
</evidence>
<comment type="catalytic activity">
    <reaction evidence="8">
        <text>L-cysteinyl-[protein] + hexadecanoyl-CoA = S-hexadecanoyl-L-cysteinyl-[protein] + CoA</text>
        <dbReference type="Rhea" id="RHEA:36683"/>
        <dbReference type="Rhea" id="RHEA-COMP:10131"/>
        <dbReference type="Rhea" id="RHEA-COMP:11032"/>
        <dbReference type="ChEBI" id="CHEBI:29950"/>
        <dbReference type="ChEBI" id="CHEBI:57287"/>
        <dbReference type="ChEBI" id="CHEBI:57379"/>
        <dbReference type="ChEBI" id="CHEBI:74151"/>
        <dbReference type="EC" id="2.3.1.225"/>
    </reaction>
</comment>
<feature type="transmembrane region" description="Helical" evidence="8">
    <location>
        <begin position="460"/>
        <end position="479"/>
    </location>
</feature>
<evidence type="ECO:0000256" key="8">
    <source>
        <dbReference type="RuleBase" id="RU079119"/>
    </source>
</evidence>
<keyword evidence="4 8" id="KW-1133">Transmembrane helix</keyword>
<accession>A0A0S4IZ06</accession>
<dbReference type="PANTHER" id="PTHR24161:SF89">
    <property type="entry name" value="ANKYRIN REPEAT PROTEIN"/>
    <property type="match status" value="1"/>
</dbReference>
<feature type="transmembrane region" description="Helical" evidence="8">
    <location>
        <begin position="791"/>
        <end position="815"/>
    </location>
</feature>
<dbReference type="EMBL" id="CYKH01000672">
    <property type="protein sequence ID" value="CUG14322.1"/>
    <property type="molecule type" value="Genomic_DNA"/>
</dbReference>
<sequence length="883" mass="97296">GKHGHSHGGGGQCGGGGGGGPQEPVSVESACGTGDLAQVILFHVQGVEVAQRLQPYGGVEAPPLMWAALKGHLPIVKFLIDRGADIHRSTADGQNALHWAATESRYEVVDALLQLGARPTDMDVRGYNSYFVAVQASNLATLALLVQAEKPDPAMRDSEQHTLMHWAAYRGSLALCQYVHEVLGVTIDAIDNQKRSLRQSLATKWWTHFFSSVLGPPTWTFADTIHTSWPCKPPTLATLALLVQAEKPDPAMRDSEQHTLMHWAAYRGSLALCQYVHEVLGVTIDAIDNQKRSALHWAAREGHEEVCAYLLSKGARPTLVDADDLTPVAHATDRNQRNAVLVLTQNIHEVATRRRAGTLSLMILDRAALLSGLFGVGYIIIAFAAMLFIPPVFAHMAFGLYFGKNLLFTVLYRMPPNHRSQGSDQNDFRKIATASGIPQTFGEAVQSLDYVLRRREPANVFAILTFFAVQNVSLLTAQIDLGLSYWALLVATLATMALTKVTALKSVMTSGSIHDSAIVRFVKEKKFKMLQPRLVDQEKHIQLPLRAFYCFEIDEIPYAAESPLPRQRPERLPQDCHSERHSSDIRGGGAVIGLCSPSSEPANVFAILTFFAVQNVSLLTAQIDLGLSYWALLVATLATMALTKVTALKSVMTAGSIHDSAIVRFVKEKKFKMLQPRLVDQEKHIQLPLRAFYCFEIDEIVKLYDSYSVAIDAPIGEANLHWFSLFVISFTLMQLTVFLSSFEQLSERFCNVQPPRSGALWGFVFHALPCAIAPVDDSWMHFLLPSSLNSAGVWIIDFSLAAFVMGLIVCGRTIFPFAYGCTRKELINPTVPTQEGDLVPLIRGMKAIFAEGGAFTNLLFMFTGRFGQRWRGLYAVPTPPSVN</sequence>
<feature type="region of interest" description="Disordered" evidence="9">
    <location>
        <begin position="564"/>
        <end position="583"/>
    </location>
</feature>
<dbReference type="Proteomes" id="UP000051952">
    <property type="component" value="Unassembled WGS sequence"/>
</dbReference>
<feature type="compositionally biased region" description="Gly residues" evidence="9">
    <location>
        <begin position="7"/>
        <end position="21"/>
    </location>
</feature>
<proteinExistence type="inferred from homology"/>
<comment type="subcellular location">
    <subcellularLocation>
        <location evidence="1">Membrane</location>
        <topology evidence="1">Multi-pass membrane protein</topology>
    </subcellularLocation>
</comment>
<dbReference type="InterPro" id="IPR001594">
    <property type="entry name" value="Palmitoyltrfase_DHHC"/>
</dbReference>
<feature type="repeat" description="ANK" evidence="7">
    <location>
        <begin position="63"/>
        <end position="91"/>
    </location>
</feature>
<comment type="domain">
    <text evidence="8">The DHHC domain is required for palmitoyltransferase activity.</text>
</comment>
<evidence type="ECO:0000256" key="9">
    <source>
        <dbReference type="SAM" id="MobiDB-lite"/>
    </source>
</evidence>
<evidence type="ECO:0000256" key="7">
    <source>
        <dbReference type="PROSITE-ProRule" id="PRU00023"/>
    </source>
</evidence>
<evidence type="ECO:0000259" key="10">
    <source>
        <dbReference type="Pfam" id="PF01529"/>
    </source>
</evidence>
<organism evidence="11 12">
    <name type="scientific">Bodo saltans</name>
    <name type="common">Flagellated protozoan</name>
    <dbReference type="NCBI Taxonomy" id="75058"/>
    <lineage>
        <taxon>Eukaryota</taxon>
        <taxon>Discoba</taxon>
        <taxon>Euglenozoa</taxon>
        <taxon>Kinetoplastea</taxon>
        <taxon>Metakinetoplastina</taxon>
        <taxon>Eubodonida</taxon>
        <taxon>Bodonidae</taxon>
        <taxon>Bodo</taxon>
    </lineage>
</organism>
<dbReference type="OMA" id="LMHWAAY"/>
<dbReference type="PANTHER" id="PTHR24161">
    <property type="entry name" value="ANK_REP_REGION DOMAIN-CONTAINING PROTEIN-RELATED"/>
    <property type="match status" value="1"/>
</dbReference>
<dbReference type="PROSITE" id="PS50088">
    <property type="entry name" value="ANK_REPEAT"/>
    <property type="match status" value="3"/>
</dbReference>
<dbReference type="AlphaFoldDB" id="A0A0S4IZ06"/>
<protein>
    <recommendedName>
        <fullName evidence="8">Palmitoyltransferase</fullName>
        <ecNumber evidence="8">2.3.1.225</ecNumber>
    </recommendedName>
</protein>
<gene>
    <name evidence="11" type="ORF">BSAL_74910</name>
</gene>
<evidence type="ECO:0000256" key="4">
    <source>
        <dbReference type="ARBA" id="ARBA00022989"/>
    </source>
</evidence>
<dbReference type="InterPro" id="IPR002110">
    <property type="entry name" value="Ankyrin_rpt"/>
</dbReference>
<feature type="domain" description="Palmitoyltransferase DHHC" evidence="10">
    <location>
        <begin position="681"/>
        <end position="815"/>
    </location>
</feature>
<dbReference type="SUPFAM" id="SSF48403">
    <property type="entry name" value="Ankyrin repeat"/>
    <property type="match status" value="1"/>
</dbReference>
<name>A0A0S4IZ06_BODSA</name>
<keyword evidence="12" id="KW-1185">Reference proteome</keyword>
<feature type="non-terminal residue" evidence="11">
    <location>
        <position position="1"/>
    </location>
</feature>
<evidence type="ECO:0000256" key="3">
    <source>
        <dbReference type="ARBA" id="ARBA00022737"/>
    </source>
</evidence>
<dbReference type="OrthoDB" id="20872at2759"/>
<dbReference type="EC" id="2.3.1.225" evidence="8"/>
<dbReference type="Gene3D" id="1.25.40.20">
    <property type="entry name" value="Ankyrin repeat-containing domain"/>
    <property type="match status" value="2"/>
</dbReference>
<dbReference type="Pfam" id="PF01529">
    <property type="entry name" value="DHHC"/>
    <property type="match status" value="1"/>
</dbReference>
<keyword evidence="5 7" id="KW-0040">ANK repeat</keyword>
<evidence type="ECO:0000256" key="5">
    <source>
        <dbReference type="ARBA" id="ARBA00023043"/>
    </source>
</evidence>
<evidence type="ECO:0000256" key="2">
    <source>
        <dbReference type="ARBA" id="ARBA00022692"/>
    </source>
</evidence>
<evidence type="ECO:0000313" key="11">
    <source>
        <dbReference type="EMBL" id="CUG14322.1"/>
    </source>
</evidence>
<dbReference type="Pfam" id="PF12796">
    <property type="entry name" value="Ank_2"/>
    <property type="match status" value="2"/>
</dbReference>
<feature type="compositionally biased region" description="Basic and acidic residues" evidence="9">
    <location>
        <begin position="567"/>
        <end position="583"/>
    </location>
</feature>
<keyword evidence="8" id="KW-0012">Acyltransferase</keyword>
<keyword evidence="2 8" id="KW-0812">Transmembrane</keyword>
<dbReference type="GO" id="GO:0019706">
    <property type="term" value="F:protein-cysteine S-palmitoyltransferase activity"/>
    <property type="evidence" value="ECO:0007669"/>
    <property type="project" value="UniProtKB-EC"/>
</dbReference>
<feature type="transmembrane region" description="Helical" evidence="8">
    <location>
        <begin position="485"/>
        <end position="504"/>
    </location>
</feature>
<feature type="repeat" description="ANK" evidence="7">
    <location>
        <begin position="290"/>
        <end position="322"/>
    </location>
</feature>
<keyword evidence="6 8" id="KW-0472">Membrane</keyword>
<feature type="transmembrane region" description="Helical" evidence="8">
    <location>
        <begin position="363"/>
        <end position="386"/>
    </location>
</feature>
<dbReference type="InterPro" id="IPR036770">
    <property type="entry name" value="Ankyrin_rpt-contain_sf"/>
</dbReference>
<evidence type="ECO:0000313" key="12">
    <source>
        <dbReference type="Proteomes" id="UP000051952"/>
    </source>
</evidence>